<protein>
    <submittedName>
        <fullName evidence="4">Transcriptional regulator</fullName>
    </submittedName>
</protein>
<keyword evidence="5" id="KW-1185">Reference proteome</keyword>
<dbReference type="Pfam" id="PF01381">
    <property type="entry name" value="HTH_3"/>
    <property type="match status" value="1"/>
</dbReference>
<dbReference type="InterPro" id="IPR001387">
    <property type="entry name" value="Cro/C1-type_HTH"/>
</dbReference>
<reference evidence="4 6" key="2">
    <citation type="submission" date="2017-12" db="EMBL/GenBank/DDBJ databases">
        <title>Draft Genome sequences of multiple microbial strains isolated from spacecraft associated surfaces.</title>
        <authorList>
            <person name="Seuylemezian A."/>
            <person name="Vaishampayan P."/>
            <person name="Venkateswaran K."/>
        </authorList>
    </citation>
    <scope>NUCLEOTIDE SEQUENCE [LARGE SCALE GENOMIC DNA]</scope>
    <source>
        <strain evidence="4 6">2P01AA</strain>
    </source>
</reference>
<proteinExistence type="predicted"/>
<name>A0A1E7QZH4_9GAMM</name>
<feature type="domain" description="HTH cro/C1-type" evidence="2">
    <location>
        <begin position="7"/>
        <end position="59"/>
    </location>
</feature>
<dbReference type="PANTHER" id="PTHR46558">
    <property type="entry name" value="TRACRIPTIONAL REGULATORY PROTEIN-RELATED-RELATED"/>
    <property type="match status" value="1"/>
</dbReference>
<evidence type="ECO:0000313" key="3">
    <source>
        <dbReference type="EMBL" id="ENU22393.1"/>
    </source>
</evidence>
<evidence type="ECO:0000313" key="6">
    <source>
        <dbReference type="Proteomes" id="UP000233553"/>
    </source>
</evidence>
<dbReference type="PANTHER" id="PTHR46558:SF4">
    <property type="entry name" value="DNA-BIDING PHAGE PROTEIN"/>
    <property type="match status" value="1"/>
</dbReference>
<dbReference type="InterPro" id="IPR010982">
    <property type="entry name" value="Lambda_DNA-bd_dom_sf"/>
</dbReference>
<dbReference type="EMBL" id="APOI01000027">
    <property type="protein sequence ID" value="ENU22393.1"/>
    <property type="molecule type" value="Genomic_DNA"/>
</dbReference>
<keyword evidence="1" id="KW-0238">DNA-binding</keyword>
<dbReference type="EMBL" id="PISJ01000018">
    <property type="protein sequence ID" value="PKF32113.1"/>
    <property type="molecule type" value="Genomic_DNA"/>
</dbReference>
<dbReference type="CDD" id="cd00093">
    <property type="entry name" value="HTH_XRE"/>
    <property type="match status" value="1"/>
</dbReference>
<organism evidence="4 6">
    <name type="scientific">Acinetobacter proteolyticus</name>
    <dbReference type="NCBI Taxonomy" id="1776741"/>
    <lineage>
        <taxon>Bacteria</taxon>
        <taxon>Pseudomonadati</taxon>
        <taxon>Pseudomonadota</taxon>
        <taxon>Gammaproteobacteria</taxon>
        <taxon>Moraxellales</taxon>
        <taxon>Moraxellaceae</taxon>
        <taxon>Acinetobacter</taxon>
    </lineage>
</organism>
<sequence length="67" mass="7676">MKNKLPELRKDKGWSQSDLGDYVSVSRQTINAIEKGRYDPSLSLAFKISHAFGLSIEQIFIFEENEV</sequence>
<evidence type="ECO:0000313" key="4">
    <source>
        <dbReference type="EMBL" id="PKF32113.1"/>
    </source>
</evidence>
<dbReference type="Proteomes" id="UP000233553">
    <property type="component" value="Unassembled WGS sequence"/>
</dbReference>
<evidence type="ECO:0000259" key="2">
    <source>
        <dbReference type="PROSITE" id="PS50943"/>
    </source>
</evidence>
<reference evidence="3 5" key="1">
    <citation type="submission" date="2013-02" db="EMBL/GenBank/DDBJ databases">
        <title>The Genome Sequence of Acinetobacter sp. NIPH 809.</title>
        <authorList>
            <consortium name="The Broad Institute Genome Sequencing Platform"/>
            <consortium name="The Broad Institute Genome Sequencing Center for Infectious Disease"/>
            <person name="Cerqueira G."/>
            <person name="Feldgarden M."/>
            <person name="Courvalin P."/>
            <person name="Perichon B."/>
            <person name="Grillot-Courvalin C."/>
            <person name="Clermont D."/>
            <person name="Rocha E."/>
            <person name="Yoon E.-J."/>
            <person name="Nemec A."/>
            <person name="Walker B."/>
            <person name="Young S.K."/>
            <person name="Zeng Q."/>
            <person name="Gargeya S."/>
            <person name="Fitzgerald M."/>
            <person name="Haas B."/>
            <person name="Abouelleil A."/>
            <person name="Alvarado L."/>
            <person name="Arachchi H.M."/>
            <person name="Berlin A.M."/>
            <person name="Chapman S.B."/>
            <person name="Dewar J."/>
            <person name="Goldberg J."/>
            <person name="Griggs A."/>
            <person name="Gujja S."/>
            <person name="Hansen M."/>
            <person name="Howarth C."/>
            <person name="Imamovic A."/>
            <person name="Larimer J."/>
            <person name="McCowan C."/>
            <person name="Murphy C."/>
            <person name="Neiman D."/>
            <person name="Pearson M."/>
            <person name="Priest M."/>
            <person name="Roberts A."/>
            <person name="Saif S."/>
            <person name="Shea T."/>
            <person name="Sisk P."/>
            <person name="Sykes S."/>
            <person name="Wortman J."/>
            <person name="Nusbaum C."/>
            <person name="Birren B."/>
        </authorList>
    </citation>
    <scope>NUCLEOTIDE SEQUENCE [LARGE SCALE GENOMIC DNA]</scope>
    <source>
        <strain evidence="3 5">NIPH 809</strain>
    </source>
</reference>
<evidence type="ECO:0000256" key="1">
    <source>
        <dbReference type="ARBA" id="ARBA00023125"/>
    </source>
</evidence>
<dbReference type="Proteomes" id="UP000013034">
    <property type="component" value="Unassembled WGS sequence"/>
</dbReference>
<comment type="caution">
    <text evidence="4">The sequence shown here is derived from an EMBL/GenBank/DDBJ whole genome shotgun (WGS) entry which is preliminary data.</text>
</comment>
<dbReference type="RefSeq" id="WP_004655841.1">
    <property type="nucleotide sequence ID" value="NZ_CP158965.1"/>
</dbReference>
<dbReference type="SUPFAM" id="SSF47413">
    <property type="entry name" value="lambda repressor-like DNA-binding domains"/>
    <property type="match status" value="1"/>
</dbReference>
<accession>A0A1E7QZH4</accession>
<dbReference type="GO" id="GO:0003677">
    <property type="term" value="F:DNA binding"/>
    <property type="evidence" value="ECO:0007669"/>
    <property type="project" value="UniProtKB-KW"/>
</dbReference>
<dbReference type="AlphaFoldDB" id="A0A1E7QZH4"/>
<gene>
    <name evidence="4" type="ORF">CW311_14940</name>
    <name evidence="3" type="ORF">F993_02842</name>
</gene>
<dbReference type="PROSITE" id="PS50943">
    <property type="entry name" value="HTH_CROC1"/>
    <property type="match status" value="1"/>
</dbReference>
<dbReference type="Gene3D" id="1.10.260.40">
    <property type="entry name" value="lambda repressor-like DNA-binding domains"/>
    <property type="match status" value="1"/>
</dbReference>
<evidence type="ECO:0000313" key="5">
    <source>
        <dbReference type="Proteomes" id="UP000013034"/>
    </source>
</evidence>
<dbReference type="SMART" id="SM00530">
    <property type="entry name" value="HTH_XRE"/>
    <property type="match status" value="1"/>
</dbReference>
<dbReference type="OrthoDB" id="3034420at2"/>